<evidence type="ECO:0000313" key="2">
    <source>
        <dbReference type="EMBL" id="PON39324.1"/>
    </source>
</evidence>
<reference evidence="3" key="1">
    <citation type="submission" date="2016-06" db="EMBL/GenBank/DDBJ databases">
        <title>Parallel loss of symbiosis genes in relatives of nitrogen-fixing non-legume Parasponia.</title>
        <authorList>
            <person name="Van Velzen R."/>
            <person name="Holmer R."/>
            <person name="Bu F."/>
            <person name="Rutten L."/>
            <person name="Van Zeijl A."/>
            <person name="Liu W."/>
            <person name="Santuari L."/>
            <person name="Cao Q."/>
            <person name="Sharma T."/>
            <person name="Shen D."/>
            <person name="Roswanjaya Y."/>
            <person name="Wardhani T."/>
            <person name="Kalhor M.S."/>
            <person name="Jansen J."/>
            <person name="Van den Hoogen J."/>
            <person name="Gungor B."/>
            <person name="Hartog M."/>
            <person name="Hontelez J."/>
            <person name="Verver J."/>
            <person name="Yang W.-C."/>
            <person name="Schijlen E."/>
            <person name="Repin R."/>
            <person name="Schilthuizen M."/>
            <person name="Schranz E."/>
            <person name="Heidstra R."/>
            <person name="Miyata K."/>
            <person name="Fedorova E."/>
            <person name="Kohlen W."/>
            <person name="Bisseling T."/>
            <person name="Smit S."/>
            <person name="Geurts R."/>
        </authorList>
    </citation>
    <scope>NUCLEOTIDE SEQUENCE [LARGE SCALE GENOMIC DNA]</scope>
    <source>
        <strain evidence="3">cv. WU1-14</strain>
    </source>
</reference>
<evidence type="ECO:0000313" key="3">
    <source>
        <dbReference type="Proteomes" id="UP000237105"/>
    </source>
</evidence>
<feature type="region of interest" description="Disordered" evidence="1">
    <location>
        <begin position="1"/>
        <end position="42"/>
    </location>
</feature>
<dbReference type="AlphaFoldDB" id="A0A2P5AS20"/>
<protein>
    <submittedName>
        <fullName evidence="2">Uncharacterized protein</fullName>
    </submittedName>
</protein>
<organism evidence="2 3">
    <name type="scientific">Parasponia andersonii</name>
    <name type="common">Sponia andersonii</name>
    <dbReference type="NCBI Taxonomy" id="3476"/>
    <lineage>
        <taxon>Eukaryota</taxon>
        <taxon>Viridiplantae</taxon>
        <taxon>Streptophyta</taxon>
        <taxon>Embryophyta</taxon>
        <taxon>Tracheophyta</taxon>
        <taxon>Spermatophyta</taxon>
        <taxon>Magnoliopsida</taxon>
        <taxon>eudicotyledons</taxon>
        <taxon>Gunneridae</taxon>
        <taxon>Pentapetalae</taxon>
        <taxon>rosids</taxon>
        <taxon>fabids</taxon>
        <taxon>Rosales</taxon>
        <taxon>Cannabaceae</taxon>
        <taxon>Parasponia</taxon>
    </lineage>
</organism>
<sequence>MTLRSGKIVEKSILKPCEKDDESNSKGKEEVEPILSEEKIESSHTLPFPHALNNLRKVNHNPEIFEIFEQ</sequence>
<feature type="compositionally biased region" description="Basic and acidic residues" evidence="1">
    <location>
        <begin position="7"/>
        <end position="42"/>
    </location>
</feature>
<name>A0A2P5AS20_PARAD</name>
<dbReference type="Proteomes" id="UP000237105">
    <property type="component" value="Unassembled WGS sequence"/>
</dbReference>
<evidence type="ECO:0000256" key="1">
    <source>
        <dbReference type="SAM" id="MobiDB-lite"/>
    </source>
</evidence>
<feature type="non-terminal residue" evidence="2">
    <location>
        <position position="70"/>
    </location>
</feature>
<gene>
    <name evidence="2" type="ORF">PanWU01x14_305780</name>
</gene>
<comment type="caution">
    <text evidence="2">The sequence shown here is derived from an EMBL/GenBank/DDBJ whole genome shotgun (WGS) entry which is preliminary data.</text>
</comment>
<keyword evidence="3" id="KW-1185">Reference proteome</keyword>
<accession>A0A2P5AS20</accession>
<proteinExistence type="predicted"/>
<dbReference type="EMBL" id="JXTB01000469">
    <property type="protein sequence ID" value="PON39324.1"/>
    <property type="molecule type" value="Genomic_DNA"/>
</dbReference>